<keyword evidence="2" id="KW-1185">Reference proteome</keyword>
<sequence>MSLPQKSCYISHYLIYKLMIDKSYNSVLILEDDVDFELNVTAIMTDIYRDLPASWELSLLYVGHCFEYVGKQVGKSSFVHRLYKSNMYATHAYAVSYSGANKLVDLLDPVTPHGTVNYSLRVVVRKGSISSYSVHPQPIFCKVGYALIEHEPARHDSESNAKNRQTLNRFSGAGCLEKRKIKPKAQEQTLHTPPTRAAALVPRKRKLTLSETDNPKRKMSKTHDTRSKSKNKENEDTTIIIKKKTSEVTECVPQSKTDSNSTNKQTRSWAEECKQINTEEGMSNSDTMIENSTLVTNESTKNSPEMASEGSAELETARSNEPLGQIVDDSDREDNLKFKKRKRTQQAEDPSTLSPQKEEGRETPNYDKKDTEIDKEKGQDKNFLNDQQDSSQELTREITFPETIELQQTTEIELVETGPAEATEPRTLCETTFGQTSIDAESLEENDGFTTVKNKKQRKSEKKNA</sequence>
<accession>A0ACA9JVG3</accession>
<evidence type="ECO:0000313" key="1">
    <source>
        <dbReference type="EMBL" id="CAG8438568.1"/>
    </source>
</evidence>
<evidence type="ECO:0000313" key="2">
    <source>
        <dbReference type="Proteomes" id="UP000789860"/>
    </source>
</evidence>
<gene>
    <name evidence="1" type="ORF">SCALOS_LOCUS453</name>
</gene>
<dbReference type="EMBL" id="CAJVPM010000216">
    <property type="protein sequence ID" value="CAG8438568.1"/>
    <property type="molecule type" value="Genomic_DNA"/>
</dbReference>
<proteinExistence type="predicted"/>
<reference evidence="1" key="1">
    <citation type="submission" date="2021-06" db="EMBL/GenBank/DDBJ databases">
        <authorList>
            <person name="Kallberg Y."/>
            <person name="Tangrot J."/>
            <person name="Rosling A."/>
        </authorList>
    </citation>
    <scope>NUCLEOTIDE SEQUENCE</scope>
    <source>
        <strain evidence="1">AU212A</strain>
    </source>
</reference>
<protein>
    <submittedName>
        <fullName evidence="1">8227_t:CDS:1</fullName>
    </submittedName>
</protein>
<name>A0ACA9JVG3_9GLOM</name>
<dbReference type="Proteomes" id="UP000789860">
    <property type="component" value="Unassembled WGS sequence"/>
</dbReference>
<comment type="caution">
    <text evidence="1">The sequence shown here is derived from an EMBL/GenBank/DDBJ whole genome shotgun (WGS) entry which is preliminary data.</text>
</comment>
<organism evidence="1 2">
    <name type="scientific">Scutellospora calospora</name>
    <dbReference type="NCBI Taxonomy" id="85575"/>
    <lineage>
        <taxon>Eukaryota</taxon>
        <taxon>Fungi</taxon>
        <taxon>Fungi incertae sedis</taxon>
        <taxon>Mucoromycota</taxon>
        <taxon>Glomeromycotina</taxon>
        <taxon>Glomeromycetes</taxon>
        <taxon>Diversisporales</taxon>
        <taxon>Gigasporaceae</taxon>
        <taxon>Scutellospora</taxon>
    </lineage>
</organism>